<evidence type="ECO:0000313" key="2">
    <source>
        <dbReference type="EMBL" id="MBY5959828.1"/>
    </source>
</evidence>
<dbReference type="PANTHER" id="PTHR34107:SF4">
    <property type="entry name" value="SLL1222 PROTEIN"/>
    <property type="match status" value="1"/>
</dbReference>
<gene>
    <name evidence="2" type="ORF">KUV50_16865</name>
</gene>
<comment type="caution">
    <text evidence="2">The sequence shown here is derived from an EMBL/GenBank/DDBJ whole genome shotgun (WGS) entry which is preliminary data.</text>
</comment>
<proteinExistence type="predicted"/>
<feature type="domain" description="Putative restriction endonuclease" evidence="1">
    <location>
        <begin position="17"/>
        <end position="158"/>
    </location>
</feature>
<sequence>METLITQPPPRTIREVFDALPEGTLAQLIESQLVMSPSPTDIHQKILHIISVRIFNFLEKNPVGEVRIAPYDVYLDEQNVFQPDIIFISADSLANIEENGFHGAPDLVVELLSPGTSKYDQNQKKDVYERHGVQEYWIVEPTTKEVQGFFLNDGVFELIVEETGFISSRLLNQEFRF</sequence>
<evidence type="ECO:0000313" key="3">
    <source>
        <dbReference type="Proteomes" id="UP000753961"/>
    </source>
</evidence>
<dbReference type="RefSeq" id="WP_222581366.1">
    <property type="nucleotide sequence ID" value="NZ_JAHVHU010000018.1"/>
</dbReference>
<dbReference type="Pfam" id="PF05685">
    <property type="entry name" value="Uma2"/>
    <property type="match status" value="1"/>
</dbReference>
<protein>
    <submittedName>
        <fullName evidence="2">Uma2 family endonuclease</fullName>
    </submittedName>
</protein>
<evidence type="ECO:0000259" key="1">
    <source>
        <dbReference type="Pfam" id="PF05685"/>
    </source>
</evidence>
<dbReference type="CDD" id="cd06260">
    <property type="entry name" value="DUF820-like"/>
    <property type="match status" value="1"/>
</dbReference>
<keyword evidence="2" id="KW-0540">Nuclease</keyword>
<keyword evidence="2" id="KW-0378">Hydrolase</keyword>
<keyword evidence="2" id="KW-0255">Endonuclease</keyword>
<dbReference type="InterPro" id="IPR011335">
    <property type="entry name" value="Restrct_endonuc-II-like"/>
</dbReference>
<dbReference type="GO" id="GO:0004519">
    <property type="term" value="F:endonuclease activity"/>
    <property type="evidence" value="ECO:0007669"/>
    <property type="project" value="UniProtKB-KW"/>
</dbReference>
<reference evidence="2" key="1">
    <citation type="submission" date="2021-06" db="EMBL/GenBank/DDBJ databases">
        <title>44 bacteria genomes isolated from Dapeng, Shenzhen.</title>
        <authorList>
            <person name="Zheng W."/>
            <person name="Yu S."/>
            <person name="Huang Y."/>
        </authorList>
    </citation>
    <scope>NUCLEOTIDE SEQUENCE</scope>
    <source>
        <strain evidence="2">DP5N28-2</strain>
    </source>
</reference>
<organism evidence="2 3">
    <name type="scientific">Membranihabitans marinus</name>
    <dbReference type="NCBI Taxonomy" id="1227546"/>
    <lineage>
        <taxon>Bacteria</taxon>
        <taxon>Pseudomonadati</taxon>
        <taxon>Bacteroidota</taxon>
        <taxon>Saprospiria</taxon>
        <taxon>Saprospirales</taxon>
        <taxon>Saprospiraceae</taxon>
        <taxon>Membranihabitans</taxon>
    </lineage>
</organism>
<accession>A0A953HRY2</accession>
<dbReference type="PANTHER" id="PTHR34107">
    <property type="entry name" value="SLL0198 PROTEIN-RELATED"/>
    <property type="match status" value="1"/>
</dbReference>
<dbReference type="InterPro" id="IPR008538">
    <property type="entry name" value="Uma2"/>
</dbReference>
<name>A0A953HRY2_9BACT</name>
<dbReference type="EMBL" id="JAHVHU010000018">
    <property type="protein sequence ID" value="MBY5959828.1"/>
    <property type="molecule type" value="Genomic_DNA"/>
</dbReference>
<keyword evidence="3" id="KW-1185">Reference proteome</keyword>
<dbReference type="Gene3D" id="3.90.1570.10">
    <property type="entry name" value="tt1808, chain A"/>
    <property type="match status" value="1"/>
</dbReference>
<dbReference type="AlphaFoldDB" id="A0A953HRY2"/>
<dbReference type="Proteomes" id="UP000753961">
    <property type="component" value="Unassembled WGS sequence"/>
</dbReference>
<dbReference type="SUPFAM" id="SSF52980">
    <property type="entry name" value="Restriction endonuclease-like"/>
    <property type="match status" value="1"/>
</dbReference>
<dbReference type="InterPro" id="IPR012296">
    <property type="entry name" value="Nuclease_put_TT1808"/>
</dbReference>